<dbReference type="Gene3D" id="3.50.50.60">
    <property type="entry name" value="FAD/NAD(P)-binding domain"/>
    <property type="match status" value="1"/>
</dbReference>
<dbReference type="RefSeq" id="WP_053248583.1">
    <property type="nucleotide sequence ID" value="NZ_LGAP01000003.1"/>
</dbReference>
<dbReference type="NCBIfam" id="NF002550">
    <property type="entry name" value="PRK02106.1"/>
    <property type="match status" value="1"/>
</dbReference>
<gene>
    <name evidence="8" type="ORF">AC244_09545</name>
</gene>
<comment type="caution">
    <text evidence="8">The sequence shown here is derived from an EMBL/GenBank/DDBJ whole genome shotgun (WGS) entry which is preliminary data.</text>
</comment>
<dbReference type="InterPro" id="IPR036188">
    <property type="entry name" value="FAD/NAD-bd_sf"/>
</dbReference>
<dbReference type="GO" id="GO:0016614">
    <property type="term" value="F:oxidoreductase activity, acting on CH-OH group of donors"/>
    <property type="evidence" value="ECO:0007669"/>
    <property type="project" value="InterPro"/>
</dbReference>
<evidence type="ECO:0000259" key="7">
    <source>
        <dbReference type="PROSITE" id="PS00623"/>
    </source>
</evidence>
<dbReference type="PANTHER" id="PTHR11552">
    <property type="entry name" value="GLUCOSE-METHANOL-CHOLINE GMC OXIDOREDUCTASE"/>
    <property type="match status" value="1"/>
</dbReference>
<dbReference type="Pfam" id="PF00732">
    <property type="entry name" value="GMC_oxred_N"/>
    <property type="match status" value="1"/>
</dbReference>
<dbReference type="Gene3D" id="3.30.560.10">
    <property type="entry name" value="Glucose Oxidase, domain 3"/>
    <property type="match status" value="1"/>
</dbReference>
<evidence type="ECO:0000313" key="8">
    <source>
        <dbReference type="EMBL" id="KOF20130.1"/>
    </source>
</evidence>
<proteinExistence type="inferred from homology"/>
<organism evidence="8 9">
    <name type="scientific">Ensifer adhaerens</name>
    <name type="common">Sinorhizobium morelense</name>
    <dbReference type="NCBI Taxonomy" id="106592"/>
    <lineage>
        <taxon>Bacteria</taxon>
        <taxon>Pseudomonadati</taxon>
        <taxon>Pseudomonadota</taxon>
        <taxon>Alphaproteobacteria</taxon>
        <taxon>Hyphomicrobiales</taxon>
        <taxon>Rhizobiaceae</taxon>
        <taxon>Sinorhizobium/Ensifer group</taxon>
        <taxon>Ensifer</taxon>
    </lineage>
</organism>
<dbReference type="SUPFAM" id="SSF54373">
    <property type="entry name" value="FAD-linked reductases, C-terminal domain"/>
    <property type="match status" value="1"/>
</dbReference>
<keyword evidence="3 6" id="KW-0285">Flavoprotein</keyword>
<comment type="similarity">
    <text evidence="2 6">Belongs to the GMC oxidoreductase family.</text>
</comment>
<feature type="domain" description="Glucose-methanol-choline oxidoreductase N-terminal" evidence="7">
    <location>
        <begin position="84"/>
        <end position="107"/>
    </location>
</feature>
<dbReference type="PANTHER" id="PTHR11552:SF147">
    <property type="entry name" value="CHOLINE DEHYDROGENASE, MITOCHONDRIAL"/>
    <property type="match status" value="1"/>
</dbReference>
<dbReference type="InterPro" id="IPR012132">
    <property type="entry name" value="GMC_OxRdtase"/>
</dbReference>
<evidence type="ECO:0000256" key="4">
    <source>
        <dbReference type="ARBA" id="ARBA00022827"/>
    </source>
</evidence>
<name>A0A0L8C004_ENSAD</name>
<accession>A0A0L8C004</accession>
<dbReference type="Proteomes" id="UP000037425">
    <property type="component" value="Unassembled WGS sequence"/>
</dbReference>
<dbReference type="SUPFAM" id="SSF51905">
    <property type="entry name" value="FAD/NAD(P)-binding domain"/>
    <property type="match status" value="1"/>
</dbReference>
<comment type="cofactor">
    <cofactor evidence="1 5">
        <name>FAD</name>
        <dbReference type="ChEBI" id="CHEBI:57692"/>
    </cofactor>
</comment>
<dbReference type="InterPro" id="IPR000172">
    <property type="entry name" value="GMC_OxRdtase_N"/>
</dbReference>
<dbReference type="PATRIC" id="fig|106592.7.peg.4670"/>
<keyword evidence="4 5" id="KW-0274">FAD</keyword>
<evidence type="ECO:0000256" key="1">
    <source>
        <dbReference type="ARBA" id="ARBA00001974"/>
    </source>
</evidence>
<evidence type="ECO:0000256" key="2">
    <source>
        <dbReference type="ARBA" id="ARBA00010790"/>
    </source>
</evidence>
<feature type="binding site" evidence="5">
    <location>
        <position position="90"/>
    </location>
    <ligand>
        <name>FAD</name>
        <dbReference type="ChEBI" id="CHEBI:57692"/>
    </ligand>
</feature>
<evidence type="ECO:0000256" key="3">
    <source>
        <dbReference type="ARBA" id="ARBA00022630"/>
    </source>
</evidence>
<dbReference type="OrthoDB" id="9785276at2"/>
<evidence type="ECO:0000256" key="6">
    <source>
        <dbReference type="RuleBase" id="RU003968"/>
    </source>
</evidence>
<sequence>MAAHDTYDFIIIGAGSAGCVLANRLSADPSHKVLLIEAGGRDANPLFRLPMLMGKLFHSGIYNWHYHTEPEPFLNGRSLYWPRGKVLGGTSTINGMIYVRGNRHDYDRWAQMGSSGWSYDEVLPAFRRSEAHVQRRDEYHNGEGELTVCRARGWNTLLDVFNEAGGQAGHPLNDDFNGADQEGFGRYDFTISKGKRCSTAYAFLRPVKNRRNLTIVTRAQTQRIIVENGRAVGVEFRQKNGIRRVHADREVILSAGVVNSPQILMLSGIGPADELAKFNIRSVQDLPGVGKNLQDHVDCVMAYECPQPVTLYSDLRADKLTWSVIQGMLFGKGIATTFPYEAGAFVKSRSDLTAPDIQLHFMPALEKTANLHFPNPFKKVPVEANHGFSIRVGPVNPESRGEITLRSDNPMEPPKINANYLQTDFDVRTMIDAIRMTREIINQKAFDKYRGRELAPGPTVDSDSDMVKWLRANAMTTFHPVGTCKMGNDPMAVVDNRLKVRGIDGLRVADASIMPIISSGNTNAPAIMIGERASDFILTETSR</sequence>
<evidence type="ECO:0000313" key="9">
    <source>
        <dbReference type="Proteomes" id="UP000037425"/>
    </source>
</evidence>
<dbReference type="PROSITE" id="PS00623">
    <property type="entry name" value="GMC_OXRED_1"/>
    <property type="match status" value="1"/>
</dbReference>
<dbReference type="EMBL" id="LGAP01000003">
    <property type="protein sequence ID" value="KOF20130.1"/>
    <property type="molecule type" value="Genomic_DNA"/>
</dbReference>
<dbReference type="AlphaFoldDB" id="A0A0L8C004"/>
<dbReference type="PIRSF" id="PIRSF000137">
    <property type="entry name" value="Alcohol_oxidase"/>
    <property type="match status" value="1"/>
</dbReference>
<dbReference type="InterPro" id="IPR007867">
    <property type="entry name" value="GMC_OxRtase_C"/>
</dbReference>
<dbReference type="GO" id="GO:0050660">
    <property type="term" value="F:flavin adenine dinucleotide binding"/>
    <property type="evidence" value="ECO:0007669"/>
    <property type="project" value="InterPro"/>
</dbReference>
<dbReference type="Pfam" id="PF05199">
    <property type="entry name" value="GMC_oxred_C"/>
    <property type="match status" value="1"/>
</dbReference>
<feature type="binding site" evidence="5">
    <location>
        <position position="86"/>
    </location>
    <ligand>
        <name>FAD</name>
        <dbReference type="ChEBI" id="CHEBI:57692"/>
    </ligand>
</feature>
<reference evidence="9" key="1">
    <citation type="submission" date="2015-07" db="EMBL/GenBank/DDBJ databases">
        <title>Whole genome sequence of an Ensifer adhaerens strain isolated from a cave pool in the Wind Cave National Park.</title>
        <authorList>
            <person name="Eng W.W.H."/>
            <person name="Gan H.M."/>
            <person name="Barton H.A."/>
            <person name="Savka M.A."/>
        </authorList>
    </citation>
    <scope>NUCLEOTIDE SEQUENCE [LARGE SCALE GENOMIC DNA]</scope>
    <source>
        <strain evidence="9">SD006</strain>
    </source>
</reference>
<evidence type="ECO:0000256" key="5">
    <source>
        <dbReference type="PIRSR" id="PIRSR000137-2"/>
    </source>
</evidence>
<protein>
    <submittedName>
        <fullName evidence="8">Choline dehydrogenase</fullName>
    </submittedName>
</protein>